<feature type="domain" description="Peptidase C14 caspase" evidence="5">
    <location>
        <begin position="44"/>
        <end position="228"/>
    </location>
</feature>
<reference evidence="8" key="1">
    <citation type="submission" date="2023-07" db="EMBL/GenBank/DDBJ databases">
        <title>30 novel species of actinomycetes from the DSMZ collection.</title>
        <authorList>
            <person name="Nouioui I."/>
        </authorList>
    </citation>
    <scope>NUCLEOTIDE SEQUENCE [LARGE SCALE GENOMIC DNA]</scope>
    <source>
        <strain evidence="8">DSM 41770</strain>
    </source>
</reference>
<dbReference type="InterPro" id="IPR050630">
    <property type="entry name" value="WD_repeat_EMAP"/>
</dbReference>
<keyword evidence="1 3" id="KW-0853">WD repeat</keyword>
<dbReference type="InterPro" id="IPR001680">
    <property type="entry name" value="WD40_rpt"/>
</dbReference>
<gene>
    <name evidence="7" type="ORF">RM649_04250</name>
</gene>
<evidence type="ECO:0000313" key="8">
    <source>
        <dbReference type="Proteomes" id="UP001183777"/>
    </source>
</evidence>
<organism evidence="7 8">
    <name type="scientific">Streptomyces salyersiae</name>
    <dbReference type="NCBI Taxonomy" id="3075530"/>
    <lineage>
        <taxon>Bacteria</taxon>
        <taxon>Bacillati</taxon>
        <taxon>Actinomycetota</taxon>
        <taxon>Actinomycetes</taxon>
        <taxon>Kitasatosporales</taxon>
        <taxon>Streptomycetaceae</taxon>
        <taxon>Streptomyces</taxon>
    </lineage>
</organism>
<feature type="compositionally biased region" description="Basic and acidic residues" evidence="4">
    <location>
        <begin position="974"/>
        <end position="988"/>
    </location>
</feature>
<evidence type="ECO:0000256" key="1">
    <source>
        <dbReference type="ARBA" id="ARBA00022574"/>
    </source>
</evidence>
<dbReference type="Gene3D" id="2.130.10.10">
    <property type="entry name" value="YVTN repeat-like/Quinoprotein amine dehydrogenase"/>
    <property type="match status" value="3"/>
</dbReference>
<comment type="caution">
    <text evidence="7">The sequence shown here is derived from an EMBL/GenBank/DDBJ whole genome shotgun (WGS) entry which is preliminary data.</text>
</comment>
<dbReference type="PANTHER" id="PTHR13720:SF33">
    <property type="entry name" value="HELP DOMAIN-CONTAINING PROTEIN"/>
    <property type="match status" value="1"/>
</dbReference>
<dbReference type="SUPFAM" id="SSF50998">
    <property type="entry name" value="Quinoprotein alcohol dehydrogenase-like"/>
    <property type="match status" value="2"/>
</dbReference>
<dbReference type="PANTHER" id="PTHR13720">
    <property type="entry name" value="WD-40 REPEAT PROTEIN"/>
    <property type="match status" value="1"/>
</dbReference>
<dbReference type="InterPro" id="IPR036322">
    <property type="entry name" value="WD40_repeat_dom_sf"/>
</dbReference>
<dbReference type="SUPFAM" id="SSF50978">
    <property type="entry name" value="WD40 repeat-like"/>
    <property type="match status" value="1"/>
</dbReference>
<dbReference type="InterPro" id="IPR011047">
    <property type="entry name" value="Quinoprotein_ADH-like_sf"/>
</dbReference>
<feature type="region of interest" description="Disordered" evidence="4">
    <location>
        <begin position="972"/>
        <end position="996"/>
    </location>
</feature>
<dbReference type="InterPro" id="IPR015943">
    <property type="entry name" value="WD40/YVTN_repeat-like_dom_sf"/>
</dbReference>
<protein>
    <submittedName>
        <fullName evidence="7">Caspase family protein</fullName>
    </submittedName>
</protein>
<evidence type="ECO:0000259" key="6">
    <source>
        <dbReference type="Pfam" id="PF20703"/>
    </source>
</evidence>
<evidence type="ECO:0000256" key="2">
    <source>
        <dbReference type="ARBA" id="ARBA00022737"/>
    </source>
</evidence>
<dbReference type="InterPro" id="IPR011600">
    <property type="entry name" value="Pept_C14_caspase"/>
</dbReference>
<dbReference type="Proteomes" id="UP001183777">
    <property type="component" value="Unassembled WGS sequence"/>
</dbReference>
<accession>A0ABU2REF2</accession>
<dbReference type="SUPFAM" id="SSF52129">
    <property type="entry name" value="Caspase-like"/>
    <property type="match status" value="1"/>
</dbReference>
<dbReference type="Gene3D" id="3.40.50.1460">
    <property type="match status" value="1"/>
</dbReference>
<proteinExistence type="predicted"/>
<dbReference type="Pfam" id="PF00400">
    <property type="entry name" value="WD40"/>
    <property type="match status" value="1"/>
</dbReference>
<dbReference type="PROSITE" id="PS50082">
    <property type="entry name" value="WD_REPEATS_2"/>
    <property type="match status" value="1"/>
</dbReference>
<sequence>MAADSSEPRPIGAPRAGGPARRYLLATAVPHVTAHPELDTPQLAEDVGRIEELFLGELGYERAVSLGPDPGRDRLTRALRGFARSPDRRPEDYLVCYIAAHGVVSPDSGGHHLLLADSDADDLPGTALRTEELITQLWEGTPLERVLILLDSCHAEAGGDDALHAALQVRRYRAPATKATGTGLVLISSSRRKEYTSPGALSSAFVRAVRSSATAGNAPESISVDHIMAAVGNDPQVPDWQQPVLSATQVSAGIPAFLPNPRHVPDTADLKLDEIDRIISLRSRELVAREAELLSHFMPRARGTDVQTDEVWDFTGRHRVLRDLSGWLASGHTADRFCVVTGDPGSGKSSVLGLAALLSDPDRRSAVPLTGLPQDGVPGPGAVDAAVHAGHKSTRQVLDAVAAAAGCEAESVGTLIAALQRRTAPLVVLVDSVDEALAPRELSDELLRPLLDPGLGLPLRLLIGSRRHVADRLPPASLRIDLDSPRYADPAAVRAYVRKLLTAPGAVTAGSDDAYLDAVAGAVAAAAGRSFLVARITARTIAGESRLPDPHDRSWRDALPRLPGEAMERDLEQRLGQDAERARDLLVPLAYSQGAGLPWAGVWPRLASAVAGRAYGDEDIVWLREAAGSYVVESVEDGGSVYRVYHRALIEYLREGRDAAAVQRTVTEVLRRGVEDRPGRGWATAHPYVRHHLVLHAAEGGLLDPLVQDAEFVLACDPGELIAALPRLRTSEGRQAGLAIRELEQLLRDHDGSGDSPGARAKLRLAALCRGAGALADSCDRSPGGAPLPWRARWAVWDPSGGKRAYPGLAALFGAVVRLQGGGGGFVGERARGIGAESWDLETGEPAAMSGGLPSEYLRCWTTVPQRAGCAAAVTTDFASFWRWVDMERLLSVCVRGEGATTWRLPPAPADGDVLVGWRPGATSPEYGMVSPTRIAVSAADAGATSAALCFAGPKVLVYELGGTPALRRLTRRERKEASPTELEEHAARSQQRRGRLREVFDAGSPVTACGAPVGLPVDSFLFGCANGDVVHRRPSTDGTERLSAVHRGAVHALDLVGPHPRGRLLVSAGEDGTVRLTSLDSGERVRTLLSGREPVVSIAAHHVGQQWLVAAATSRGLLHRIDLDSGRPIGPPTRIGPPDRTVAVAAFRLGALHCVSVQGGERGLQLYDLLSGDRVGGKVYLHEASQVAEVAAGLCVGGSDGIVRIWPTEFASDTYEIDAHDGPVIALGEVRGPGGAPAVVTVGEDRELRCWDLARRRELWRRALPSALLYRDRLPMCAVVGQGRDGRDLVVTGDGGGQVRVLVSRGGVVLAEQEFRVPGPVTALCTGRVRGRDVVVAGTGSSGSHCWDVTHARWYARWPTGADAPWTTALALAPDGSGRLAVAGGDGAFRIWSLPAYRPLTEPVRAHRADIAAVAFTGTPEALRLVTAGGDQRLAVWALDGRREGPCWERHMPVPVCSLRATADGAVCGDDHGGVWRLRTGDGDWRVAEAVQAVPPVGGVALATHQGRQVVVSGQPSRLGSLRVYDAADGKLLRRLRPVCESGVDSLTSVRWRSPGREPRQLLFSLSDWGVLEYWDLDDAAFRPRGRPLAVPVPHGRQDAGRLRVVADESGDGETLLVCGPTEGPFAVHDVAQGRLLYHRIARRRRNRGLRDLDIGGVWVVRHGRRRLAVLETEPGRLYVLDVDRREWASRWFAAADVAEVLAVRQEAGPGILVASAHGTAVFGLHAATYTPAGGPGWLAPTPVVNLSTAPSSPPSGARKARPVHRHAAPAGMSVRHAALLPGGTEYAVAGGHDLAVLTVRGGEVLRRIELPSSCTGLAVDPAGALAVGSHNGLVLFD</sequence>
<dbReference type="InterPro" id="IPR027417">
    <property type="entry name" value="P-loop_NTPase"/>
</dbReference>
<dbReference type="EMBL" id="JAVREX010000002">
    <property type="protein sequence ID" value="MDT0426855.1"/>
    <property type="molecule type" value="Genomic_DNA"/>
</dbReference>
<evidence type="ECO:0000256" key="4">
    <source>
        <dbReference type="SAM" id="MobiDB-lite"/>
    </source>
</evidence>
<feature type="repeat" description="WD" evidence="3">
    <location>
        <begin position="1405"/>
        <end position="1438"/>
    </location>
</feature>
<dbReference type="Pfam" id="PF00656">
    <property type="entry name" value="Peptidase_C14"/>
    <property type="match status" value="1"/>
</dbReference>
<evidence type="ECO:0000259" key="5">
    <source>
        <dbReference type="Pfam" id="PF00656"/>
    </source>
</evidence>
<dbReference type="InterPro" id="IPR029030">
    <property type="entry name" value="Caspase-like_dom_sf"/>
</dbReference>
<evidence type="ECO:0000256" key="3">
    <source>
        <dbReference type="PROSITE-ProRule" id="PRU00221"/>
    </source>
</evidence>
<keyword evidence="8" id="KW-1185">Reference proteome</keyword>
<feature type="domain" description="Novel STAND NTPase 1" evidence="6">
    <location>
        <begin position="314"/>
        <end position="473"/>
    </location>
</feature>
<dbReference type="Pfam" id="PF20703">
    <property type="entry name" value="nSTAND1"/>
    <property type="match status" value="1"/>
</dbReference>
<dbReference type="RefSeq" id="WP_311655025.1">
    <property type="nucleotide sequence ID" value="NZ_JAVREX010000002.1"/>
</dbReference>
<dbReference type="SMART" id="SM00320">
    <property type="entry name" value="WD40"/>
    <property type="match status" value="6"/>
</dbReference>
<dbReference type="SUPFAM" id="SSF52540">
    <property type="entry name" value="P-loop containing nucleoside triphosphate hydrolases"/>
    <property type="match status" value="1"/>
</dbReference>
<dbReference type="InterPro" id="IPR049052">
    <property type="entry name" value="nSTAND1"/>
</dbReference>
<keyword evidence="2" id="KW-0677">Repeat</keyword>
<evidence type="ECO:0000313" key="7">
    <source>
        <dbReference type="EMBL" id="MDT0426855.1"/>
    </source>
</evidence>
<name>A0ABU2REF2_9ACTN</name>